<dbReference type="STRING" id="56484.A0A1Y2EW12"/>
<feature type="domain" description="AB hydrolase-1" evidence="2">
    <location>
        <begin position="18"/>
        <end position="300"/>
    </location>
</feature>
<evidence type="ECO:0000313" key="4">
    <source>
        <dbReference type="Proteomes" id="UP000193685"/>
    </source>
</evidence>
<feature type="non-terminal residue" evidence="3">
    <location>
        <position position="317"/>
    </location>
</feature>
<dbReference type="GO" id="GO:0004623">
    <property type="term" value="F:phospholipase A2 activity"/>
    <property type="evidence" value="ECO:0007669"/>
    <property type="project" value="TreeGrafter"/>
</dbReference>
<reference evidence="3 4" key="1">
    <citation type="submission" date="2016-07" db="EMBL/GenBank/DDBJ databases">
        <title>Pervasive Adenine N6-methylation of Active Genes in Fungi.</title>
        <authorList>
            <consortium name="DOE Joint Genome Institute"/>
            <person name="Mondo S.J."/>
            <person name="Dannebaum R.O."/>
            <person name="Kuo R.C."/>
            <person name="Labutti K."/>
            <person name="Haridas S."/>
            <person name="Kuo A."/>
            <person name="Salamov A."/>
            <person name="Ahrendt S.R."/>
            <person name="Lipzen A."/>
            <person name="Sullivan W."/>
            <person name="Andreopoulos W.B."/>
            <person name="Clum A."/>
            <person name="Lindquist E."/>
            <person name="Daum C."/>
            <person name="Ramamoorthy G.K."/>
            <person name="Gryganskyi A."/>
            <person name="Culley D."/>
            <person name="Magnuson J.K."/>
            <person name="James T.Y."/>
            <person name="O'Malley M.A."/>
            <person name="Stajich J.E."/>
            <person name="Spatafora J.W."/>
            <person name="Visel A."/>
            <person name="Grigoriev I.V."/>
        </authorList>
    </citation>
    <scope>NUCLEOTIDE SEQUENCE [LARGE SCALE GENOMIC DNA]</scope>
    <source>
        <strain evidence="3 4">12-1054</strain>
    </source>
</reference>
<dbReference type="PANTHER" id="PTHR42886">
    <property type="entry name" value="RE40534P-RELATED"/>
    <property type="match status" value="1"/>
</dbReference>
<gene>
    <name evidence="3" type="ORF">BCR37DRAFT_330962</name>
</gene>
<dbReference type="InterPro" id="IPR029058">
    <property type="entry name" value="AB_hydrolase_fold"/>
</dbReference>
<evidence type="ECO:0000313" key="3">
    <source>
        <dbReference type="EMBL" id="ORY75740.1"/>
    </source>
</evidence>
<comment type="similarity">
    <text evidence="1">Belongs to the peptidase S33 family. ABHD4/ABHD5 subfamily.</text>
</comment>
<keyword evidence="3" id="KW-0378">Hydrolase</keyword>
<accession>A0A1Y2EW12</accession>
<dbReference type="OrthoDB" id="7457040at2759"/>
<dbReference type="Pfam" id="PF00561">
    <property type="entry name" value="Abhydrolase_1"/>
    <property type="match status" value="1"/>
</dbReference>
<dbReference type="GO" id="GO:0006654">
    <property type="term" value="P:phosphatidic acid biosynthetic process"/>
    <property type="evidence" value="ECO:0007669"/>
    <property type="project" value="TreeGrafter"/>
</dbReference>
<protein>
    <submittedName>
        <fullName evidence="3">Alpha/Beta hydrolase protein</fullName>
    </submittedName>
</protein>
<dbReference type="GO" id="GO:0042171">
    <property type="term" value="F:lysophosphatidic acid acyltransferase activity"/>
    <property type="evidence" value="ECO:0007669"/>
    <property type="project" value="TreeGrafter"/>
</dbReference>
<dbReference type="Proteomes" id="UP000193685">
    <property type="component" value="Unassembled WGS sequence"/>
</dbReference>
<dbReference type="GeneID" id="63783599"/>
<dbReference type="GO" id="GO:0055088">
    <property type="term" value="P:lipid homeostasis"/>
    <property type="evidence" value="ECO:0007669"/>
    <property type="project" value="TreeGrafter"/>
</dbReference>
<dbReference type="SUPFAM" id="SSF53474">
    <property type="entry name" value="alpha/beta-Hydrolases"/>
    <property type="match status" value="1"/>
</dbReference>
<sequence length="317" mass="35169">INELCISSLLFEIKQTSAIVLLHGYGSGLACFAASFDMLSTPDVMQQHGPLYALDWLGMGLSSRPIVKISDGTPTEQRIAAEAKFLDALEEWRVLKGLSQLVLVAHSFGAYLAVRYAQRFPNYIKQLILISPVGMNENPYQDARACLLGDAALLTAKPANPLPWFIQHLWDTGYTPFDFLRWAGPFGPKLMSAWSHTLVVPSSTSHNSKDCAKHRIHDYAFRVFSLPASTERLLSYILAPGAHAREALMGQLPMHVPILLIYGKRDWMSVDAGFDALRVCNLAGGQVKMHVIENAGHHAYNEALEEFGSVVLREMNF</sequence>
<dbReference type="GO" id="GO:0005743">
    <property type="term" value="C:mitochondrial inner membrane"/>
    <property type="evidence" value="ECO:0007669"/>
    <property type="project" value="TreeGrafter"/>
</dbReference>
<dbReference type="Gene3D" id="3.40.50.1820">
    <property type="entry name" value="alpha/beta hydrolase"/>
    <property type="match status" value="1"/>
</dbReference>
<dbReference type="GO" id="GO:0035965">
    <property type="term" value="P:cardiolipin acyl-chain remodeling"/>
    <property type="evidence" value="ECO:0007669"/>
    <property type="project" value="TreeGrafter"/>
</dbReference>
<name>A0A1Y2EW12_PROLT</name>
<comment type="caution">
    <text evidence="3">The sequence shown here is derived from an EMBL/GenBank/DDBJ whole genome shotgun (WGS) entry which is preliminary data.</text>
</comment>
<evidence type="ECO:0000259" key="2">
    <source>
        <dbReference type="Pfam" id="PF00561"/>
    </source>
</evidence>
<dbReference type="InterPro" id="IPR000073">
    <property type="entry name" value="AB_hydrolase_1"/>
</dbReference>
<feature type="non-terminal residue" evidence="3">
    <location>
        <position position="1"/>
    </location>
</feature>
<dbReference type="EMBL" id="MCFI01000025">
    <property type="protein sequence ID" value="ORY75740.1"/>
    <property type="molecule type" value="Genomic_DNA"/>
</dbReference>
<dbReference type="AlphaFoldDB" id="A0A1Y2EW12"/>
<dbReference type="RefSeq" id="XP_040722388.1">
    <property type="nucleotide sequence ID" value="XM_040867000.1"/>
</dbReference>
<dbReference type="PANTHER" id="PTHR42886:SF29">
    <property type="entry name" value="PUMMELIG, ISOFORM A"/>
    <property type="match status" value="1"/>
</dbReference>
<organism evidence="3 4">
    <name type="scientific">Protomyces lactucae-debilis</name>
    <dbReference type="NCBI Taxonomy" id="2754530"/>
    <lineage>
        <taxon>Eukaryota</taxon>
        <taxon>Fungi</taxon>
        <taxon>Dikarya</taxon>
        <taxon>Ascomycota</taxon>
        <taxon>Taphrinomycotina</taxon>
        <taxon>Taphrinomycetes</taxon>
        <taxon>Taphrinales</taxon>
        <taxon>Protomycetaceae</taxon>
        <taxon>Protomyces</taxon>
    </lineage>
</organism>
<proteinExistence type="inferred from homology"/>
<evidence type="ECO:0000256" key="1">
    <source>
        <dbReference type="ARBA" id="ARBA00038097"/>
    </source>
</evidence>
<keyword evidence="4" id="KW-1185">Reference proteome</keyword>